<protein>
    <submittedName>
        <fullName evidence="1">Uncharacterized protein</fullName>
    </submittedName>
</protein>
<dbReference type="Proteomes" id="UP000814128">
    <property type="component" value="Unassembled WGS sequence"/>
</dbReference>
<name>A0ACB8QBD8_9AGAM</name>
<organism evidence="1 2">
    <name type="scientific">Vararia minispora EC-137</name>
    <dbReference type="NCBI Taxonomy" id="1314806"/>
    <lineage>
        <taxon>Eukaryota</taxon>
        <taxon>Fungi</taxon>
        <taxon>Dikarya</taxon>
        <taxon>Basidiomycota</taxon>
        <taxon>Agaricomycotina</taxon>
        <taxon>Agaricomycetes</taxon>
        <taxon>Russulales</taxon>
        <taxon>Lachnocladiaceae</taxon>
        <taxon>Vararia</taxon>
    </lineage>
</organism>
<dbReference type="EMBL" id="MU273698">
    <property type="protein sequence ID" value="KAI0029109.1"/>
    <property type="molecule type" value="Genomic_DNA"/>
</dbReference>
<evidence type="ECO:0000313" key="2">
    <source>
        <dbReference type="Proteomes" id="UP000814128"/>
    </source>
</evidence>
<reference evidence="1" key="2">
    <citation type="journal article" date="2022" name="New Phytol.">
        <title>Evolutionary transition to the ectomycorrhizal habit in the genomes of a hyperdiverse lineage of mushroom-forming fungi.</title>
        <authorList>
            <person name="Looney B."/>
            <person name="Miyauchi S."/>
            <person name="Morin E."/>
            <person name="Drula E."/>
            <person name="Courty P.E."/>
            <person name="Kohler A."/>
            <person name="Kuo A."/>
            <person name="LaButti K."/>
            <person name="Pangilinan J."/>
            <person name="Lipzen A."/>
            <person name="Riley R."/>
            <person name="Andreopoulos W."/>
            <person name="He G."/>
            <person name="Johnson J."/>
            <person name="Nolan M."/>
            <person name="Tritt A."/>
            <person name="Barry K.W."/>
            <person name="Grigoriev I.V."/>
            <person name="Nagy L.G."/>
            <person name="Hibbett D."/>
            <person name="Henrissat B."/>
            <person name="Matheny P.B."/>
            <person name="Labbe J."/>
            <person name="Martin F.M."/>
        </authorList>
    </citation>
    <scope>NUCLEOTIDE SEQUENCE</scope>
    <source>
        <strain evidence="1">EC-137</strain>
    </source>
</reference>
<comment type="caution">
    <text evidence="1">The sequence shown here is derived from an EMBL/GenBank/DDBJ whole genome shotgun (WGS) entry which is preliminary data.</text>
</comment>
<reference evidence="1" key="1">
    <citation type="submission" date="2021-02" db="EMBL/GenBank/DDBJ databases">
        <authorList>
            <consortium name="DOE Joint Genome Institute"/>
            <person name="Ahrendt S."/>
            <person name="Looney B.P."/>
            <person name="Miyauchi S."/>
            <person name="Morin E."/>
            <person name="Drula E."/>
            <person name="Courty P.E."/>
            <person name="Chicoki N."/>
            <person name="Fauchery L."/>
            <person name="Kohler A."/>
            <person name="Kuo A."/>
            <person name="Labutti K."/>
            <person name="Pangilinan J."/>
            <person name="Lipzen A."/>
            <person name="Riley R."/>
            <person name="Andreopoulos W."/>
            <person name="He G."/>
            <person name="Johnson J."/>
            <person name="Barry K.W."/>
            <person name="Grigoriev I.V."/>
            <person name="Nagy L."/>
            <person name="Hibbett D."/>
            <person name="Henrissat B."/>
            <person name="Matheny P.B."/>
            <person name="Labbe J."/>
            <person name="Martin F."/>
        </authorList>
    </citation>
    <scope>NUCLEOTIDE SEQUENCE</scope>
    <source>
        <strain evidence="1">EC-137</strain>
    </source>
</reference>
<sequence length="143" mass="16396">MHLPPSSIPKHLGRLRTLHFGVGFKSDDFVNGRALGLYVKEHNQDEKAQPGTNCVAHLSDVCGHQLELIVPESYDWDFVISLYSNYDLLHDYWGEVKEKEVLGTIREALGDPEQEAMWYFNSVESFEHTKHRNHPLPSLPRGN</sequence>
<proteinExistence type="predicted"/>
<accession>A0ACB8QBD8</accession>
<keyword evidence="2" id="KW-1185">Reference proteome</keyword>
<gene>
    <name evidence="1" type="ORF">K488DRAFT_73241</name>
</gene>
<evidence type="ECO:0000313" key="1">
    <source>
        <dbReference type="EMBL" id="KAI0029109.1"/>
    </source>
</evidence>